<dbReference type="Proteomes" id="UP000037558">
    <property type="component" value="Unassembled WGS sequence"/>
</dbReference>
<comment type="caution">
    <text evidence="1">The sequence shown here is derived from an EMBL/GenBank/DDBJ whole genome shotgun (WGS) entry which is preliminary data.</text>
</comment>
<gene>
    <name evidence="1" type="ORF">AMD01_22095</name>
</gene>
<evidence type="ECO:0000313" key="2">
    <source>
        <dbReference type="Proteomes" id="UP000037558"/>
    </source>
</evidence>
<dbReference type="AlphaFoldDB" id="A0A0M0KFI5"/>
<dbReference type="EMBL" id="LILC01000037">
    <property type="protein sequence ID" value="KOO37178.1"/>
    <property type="molecule type" value="Genomic_DNA"/>
</dbReference>
<reference evidence="2" key="1">
    <citation type="submission" date="2015-08" db="EMBL/GenBank/DDBJ databases">
        <title>Fjat-14210 dsm16467.</title>
        <authorList>
            <person name="Liu B."/>
            <person name="Wang J."/>
            <person name="Zhu Y."/>
            <person name="Liu G."/>
            <person name="Chen Q."/>
            <person name="Chen Z."/>
            <person name="Lan J."/>
            <person name="Che J."/>
            <person name="Ge C."/>
            <person name="Shi H."/>
            <person name="Pan Z."/>
            <person name="Liu X."/>
        </authorList>
    </citation>
    <scope>NUCLEOTIDE SEQUENCE [LARGE SCALE GENOMIC DNA]</scope>
    <source>
        <strain evidence="2">DSM 16467</strain>
    </source>
</reference>
<dbReference type="STRING" id="284581.AMD01_22095"/>
<sequence length="64" mass="7337">MKALVKSPLHGYPVDMEILSGRFRAVAFRQTMKIITEVSNMDLVEIRQELEKTAKRLADFRGSL</sequence>
<name>A0A0M0KFI5_9BACI</name>
<organism evidence="1 2">
    <name type="scientific">Priestia koreensis</name>
    <dbReference type="NCBI Taxonomy" id="284581"/>
    <lineage>
        <taxon>Bacteria</taxon>
        <taxon>Bacillati</taxon>
        <taxon>Bacillota</taxon>
        <taxon>Bacilli</taxon>
        <taxon>Bacillales</taxon>
        <taxon>Bacillaceae</taxon>
        <taxon>Priestia</taxon>
    </lineage>
</organism>
<proteinExistence type="predicted"/>
<dbReference type="RefSeq" id="WP_053403608.1">
    <property type="nucleotide sequence ID" value="NZ_LILC01000037.1"/>
</dbReference>
<evidence type="ECO:0000313" key="1">
    <source>
        <dbReference type="EMBL" id="KOO37178.1"/>
    </source>
</evidence>
<keyword evidence="2" id="KW-1185">Reference proteome</keyword>
<protein>
    <submittedName>
        <fullName evidence="1">Uncharacterized protein</fullName>
    </submittedName>
</protein>
<dbReference type="PATRIC" id="fig|284581.3.peg.3270"/>
<accession>A0A0M0KFI5</accession>